<proteinExistence type="predicted"/>
<keyword evidence="1" id="KW-0175">Coiled coil</keyword>
<dbReference type="Proteomes" id="UP000688137">
    <property type="component" value="Unassembled WGS sequence"/>
</dbReference>
<sequence>MDDNFKKLIESTQPESLSTIRLCKRLGYRPQDLTYKSIDEFQSVNNELRQVKYDHYKARVLKIVNEINNVRSRNKTTGLSELPSQTNVQFSSIVDTIEEQSQNISTKDRVLQNLIYQELLRQKKFAQYYQQNNKIQDRKTKLPTQSSKQITIQSKPSTQLLKTEQSNKRCETHREYENKDKFFITSNEKFLVKRQQILQQEEIQQEEYMQKLKEKEKKAIERIQQFKSELKQHFQKSNLEEVKNKKEQLDNEQYQMLITKQCEKLQKLRLKQSQLNKPFKQQIQIRNKTQSLVFDHDLQQKIDNKIERVVNLKSQLLSERQKIISEKLKINQDDVNFNKYHNEQLKIKEENKRIGKIQKNHKQNSYQIDLKHQLLEKYKKESVWEQVNRVSHLFSNPVEYDGYRTQMKLLLNKQRETLDPKYQNRIDILYQLLPSQMAEKVLQ</sequence>
<accession>A0A8S1NQ80</accession>
<evidence type="ECO:0000256" key="1">
    <source>
        <dbReference type="SAM" id="Coils"/>
    </source>
</evidence>
<comment type="caution">
    <text evidence="2">The sequence shown here is derived from an EMBL/GenBank/DDBJ whole genome shotgun (WGS) entry which is preliminary data.</text>
</comment>
<dbReference type="EMBL" id="CAJJDM010000098">
    <property type="protein sequence ID" value="CAD8094210.1"/>
    <property type="molecule type" value="Genomic_DNA"/>
</dbReference>
<keyword evidence="3" id="KW-1185">Reference proteome</keyword>
<organism evidence="2 3">
    <name type="scientific">Paramecium primaurelia</name>
    <dbReference type="NCBI Taxonomy" id="5886"/>
    <lineage>
        <taxon>Eukaryota</taxon>
        <taxon>Sar</taxon>
        <taxon>Alveolata</taxon>
        <taxon>Ciliophora</taxon>
        <taxon>Intramacronucleata</taxon>
        <taxon>Oligohymenophorea</taxon>
        <taxon>Peniculida</taxon>
        <taxon>Parameciidae</taxon>
        <taxon>Paramecium</taxon>
    </lineage>
</organism>
<gene>
    <name evidence="2" type="ORF">PPRIM_AZ9-3.1.T0950055</name>
</gene>
<evidence type="ECO:0000313" key="3">
    <source>
        <dbReference type="Proteomes" id="UP000688137"/>
    </source>
</evidence>
<dbReference type="AlphaFoldDB" id="A0A8S1NQ80"/>
<name>A0A8S1NQ80_PARPR</name>
<evidence type="ECO:0000313" key="2">
    <source>
        <dbReference type="EMBL" id="CAD8094210.1"/>
    </source>
</evidence>
<reference evidence="2" key="1">
    <citation type="submission" date="2021-01" db="EMBL/GenBank/DDBJ databases">
        <authorList>
            <consortium name="Genoscope - CEA"/>
            <person name="William W."/>
        </authorList>
    </citation>
    <scope>NUCLEOTIDE SEQUENCE</scope>
</reference>
<dbReference type="OMA" id="MLITKQC"/>
<feature type="coiled-coil region" evidence="1">
    <location>
        <begin position="198"/>
        <end position="252"/>
    </location>
</feature>
<protein>
    <submittedName>
        <fullName evidence="2">Uncharacterized protein</fullName>
    </submittedName>
</protein>